<gene>
    <name evidence="9" type="ORF">LUZ62_031076</name>
</gene>
<dbReference type="PANTHER" id="PTHR31669">
    <property type="entry name" value="PROTEIN FAR1-RELATED SEQUENCE 10-RELATED"/>
    <property type="match status" value="1"/>
</dbReference>
<feature type="region of interest" description="Disordered" evidence="7">
    <location>
        <begin position="283"/>
        <end position="314"/>
    </location>
</feature>
<dbReference type="GO" id="GO:0006355">
    <property type="term" value="P:regulation of DNA-templated transcription"/>
    <property type="evidence" value="ECO:0007669"/>
    <property type="project" value="UniProtKB-UniRule"/>
</dbReference>
<keyword evidence="2 6" id="KW-0479">Metal-binding</keyword>
<dbReference type="InterPro" id="IPR006564">
    <property type="entry name" value="Znf_PMZ"/>
</dbReference>
<evidence type="ECO:0000256" key="3">
    <source>
        <dbReference type="ARBA" id="ARBA00022771"/>
    </source>
</evidence>
<feature type="domain" description="SWIM-type" evidence="8">
    <location>
        <begin position="160"/>
        <end position="196"/>
    </location>
</feature>
<comment type="similarity">
    <text evidence="1 6">Belongs to the FHY3/FAR1 family.</text>
</comment>
<evidence type="ECO:0000313" key="10">
    <source>
        <dbReference type="Proteomes" id="UP001140206"/>
    </source>
</evidence>
<protein>
    <recommendedName>
        <fullName evidence="6">Protein FAR1-RELATED SEQUENCE</fullName>
    </recommendedName>
</protein>
<organism evidence="9 10">
    <name type="scientific">Rhynchospora pubera</name>
    <dbReference type="NCBI Taxonomy" id="906938"/>
    <lineage>
        <taxon>Eukaryota</taxon>
        <taxon>Viridiplantae</taxon>
        <taxon>Streptophyta</taxon>
        <taxon>Embryophyta</taxon>
        <taxon>Tracheophyta</taxon>
        <taxon>Spermatophyta</taxon>
        <taxon>Magnoliopsida</taxon>
        <taxon>Liliopsida</taxon>
        <taxon>Poales</taxon>
        <taxon>Cyperaceae</taxon>
        <taxon>Cyperoideae</taxon>
        <taxon>Rhynchosporeae</taxon>
        <taxon>Rhynchospora</taxon>
    </lineage>
</organism>
<reference evidence="9" key="1">
    <citation type="submission" date="2022-08" db="EMBL/GenBank/DDBJ databases">
        <authorList>
            <person name="Marques A."/>
        </authorList>
    </citation>
    <scope>NUCLEOTIDE SEQUENCE</scope>
    <source>
        <strain evidence="9">RhyPub2mFocal</strain>
        <tissue evidence="9">Leaves</tissue>
    </source>
</reference>
<evidence type="ECO:0000256" key="2">
    <source>
        <dbReference type="ARBA" id="ARBA00022723"/>
    </source>
</evidence>
<dbReference type="Proteomes" id="UP001140206">
    <property type="component" value="Chromosome 1"/>
</dbReference>
<dbReference type="AlphaFoldDB" id="A0AAV8HKW4"/>
<feature type="compositionally biased region" description="Basic residues" evidence="7">
    <location>
        <begin position="301"/>
        <end position="314"/>
    </location>
</feature>
<dbReference type="SMART" id="SM00575">
    <property type="entry name" value="ZnF_PMZ"/>
    <property type="match status" value="1"/>
</dbReference>
<evidence type="ECO:0000256" key="4">
    <source>
        <dbReference type="ARBA" id="ARBA00022833"/>
    </source>
</evidence>
<keyword evidence="3 5" id="KW-0863">Zinc-finger</keyword>
<evidence type="ECO:0000256" key="6">
    <source>
        <dbReference type="RuleBase" id="RU367018"/>
    </source>
</evidence>
<keyword evidence="10" id="KW-1185">Reference proteome</keyword>
<evidence type="ECO:0000259" key="8">
    <source>
        <dbReference type="PROSITE" id="PS50966"/>
    </source>
</evidence>
<evidence type="ECO:0000256" key="1">
    <source>
        <dbReference type="ARBA" id="ARBA00005889"/>
    </source>
</evidence>
<comment type="function">
    <text evidence="6">Putative transcription activator involved in regulating light control of development.</text>
</comment>
<evidence type="ECO:0000256" key="7">
    <source>
        <dbReference type="SAM" id="MobiDB-lite"/>
    </source>
</evidence>
<dbReference type="Pfam" id="PF04434">
    <property type="entry name" value="SWIM"/>
    <property type="match status" value="1"/>
</dbReference>
<keyword evidence="4 6" id="KW-0862">Zinc</keyword>
<name>A0AAV8HKW4_9POAL</name>
<dbReference type="GO" id="GO:0008270">
    <property type="term" value="F:zinc ion binding"/>
    <property type="evidence" value="ECO:0007669"/>
    <property type="project" value="UniProtKB-UniRule"/>
</dbReference>
<sequence length="353" mass="41385">MTLEGFENNWKTIIKKYNQESDTWLNGLYEIRHSWIPVYNKTIFFAGMNTTQRSESMHSFFDSFVNNGTTLREFVMKYEKALECRYLDEQDEQFVSKYKFPTKAKSPLELHRAKVYTRNIFNLFQDELTEGIYMRTNELGIDGAHTIYEVSCFRKPETKYVVHINLVSLEGWCQCHLFEFKGILCRHILGILHKRDVEEIPAHFILPRWTKEVIYDMNISLPSKGDELPLILRNMVFFRMVNHLSTYLGASEETYHLIVDSVEDIYKKVVAIEGPIGLNEVEEPRHEEQTDHAPLQDPAISRRKGRKKDSVKLSRKGRIISGVEASMKRRRKCSICKEFGHDARTCEEHNQGC</sequence>
<dbReference type="InterPro" id="IPR031052">
    <property type="entry name" value="FHY3/FAR1"/>
</dbReference>
<dbReference type="GO" id="GO:0005634">
    <property type="term" value="C:nucleus"/>
    <property type="evidence" value="ECO:0007669"/>
    <property type="project" value="UniProtKB-SubCell"/>
</dbReference>
<dbReference type="PANTHER" id="PTHR31669:SF302">
    <property type="entry name" value="PROTEIN FAR1-RELATED SEQUENCE"/>
    <property type="match status" value="1"/>
</dbReference>
<dbReference type="InterPro" id="IPR007527">
    <property type="entry name" value="Znf_SWIM"/>
</dbReference>
<evidence type="ECO:0000313" key="9">
    <source>
        <dbReference type="EMBL" id="KAJ4818510.1"/>
    </source>
</evidence>
<proteinExistence type="inferred from homology"/>
<comment type="subcellular location">
    <subcellularLocation>
        <location evidence="6">Nucleus</location>
    </subcellularLocation>
</comment>
<dbReference type="EMBL" id="JAMFTS010000001">
    <property type="protein sequence ID" value="KAJ4818510.1"/>
    <property type="molecule type" value="Genomic_DNA"/>
</dbReference>
<evidence type="ECO:0000256" key="5">
    <source>
        <dbReference type="PROSITE-ProRule" id="PRU00325"/>
    </source>
</evidence>
<dbReference type="PROSITE" id="PS50966">
    <property type="entry name" value="ZF_SWIM"/>
    <property type="match status" value="1"/>
</dbReference>
<comment type="caution">
    <text evidence="9">The sequence shown here is derived from an EMBL/GenBank/DDBJ whole genome shotgun (WGS) entry which is preliminary data.</text>
</comment>
<keyword evidence="6" id="KW-0539">Nucleus</keyword>
<accession>A0AAV8HKW4</accession>